<dbReference type="InterPro" id="IPR031127">
    <property type="entry name" value="E3_UB_ligase_RBR"/>
</dbReference>
<evidence type="ECO:0000259" key="14">
    <source>
        <dbReference type="PROSITE" id="PS50089"/>
    </source>
</evidence>
<evidence type="ECO:0000256" key="10">
    <source>
        <dbReference type="ARBA" id="ARBA00022771"/>
    </source>
</evidence>
<dbReference type="Gene3D" id="3.30.40.10">
    <property type="entry name" value="Zinc/RING finger domain, C3HC4 (zinc finger)"/>
    <property type="match status" value="1"/>
</dbReference>
<comment type="caution">
    <text evidence="16">The sequence shown here is derived from an EMBL/GenBank/DDBJ whole genome shotgun (WGS) entry which is preliminary data.</text>
</comment>
<dbReference type="InterPro" id="IPR017907">
    <property type="entry name" value="Znf_RING_CS"/>
</dbReference>
<keyword evidence="17" id="KW-1185">Reference proteome</keyword>
<evidence type="ECO:0000256" key="5">
    <source>
        <dbReference type="ARBA" id="ARBA00005884"/>
    </source>
</evidence>
<dbReference type="GO" id="GO:0061630">
    <property type="term" value="F:ubiquitin protein ligase activity"/>
    <property type="evidence" value="ECO:0007669"/>
    <property type="project" value="UniProtKB-EC"/>
</dbReference>
<reference evidence="16 17" key="1">
    <citation type="submission" date="2024-03" db="EMBL/GenBank/DDBJ databases">
        <authorList>
            <person name="Martinez-Hernandez J."/>
        </authorList>
    </citation>
    <scope>NUCLEOTIDE SEQUENCE [LARGE SCALE GENOMIC DNA]</scope>
</reference>
<dbReference type="PROSITE" id="PS50089">
    <property type="entry name" value="ZF_RING_2"/>
    <property type="match status" value="1"/>
</dbReference>
<evidence type="ECO:0000259" key="15">
    <source>
        <dbReference type="PROSITE" id="PS51873"/>
    </source>
</evidence>
<name>A0AAV1VU47_LUPLU</name>
<dbReference type="Gene3D" id="2.20.25.20">
    <property type="match status" value="1"/>
</dbReference>
<evidence type="ECO:0000256" key="9">
    <source>
        <dbReference type="ARBA" id="ARBA00022737"/>
    </source>
</evidence>
<keyword evidence="12" id="KW-0862">Zinc</keyword>
<keyword evidence="11" id="KW-0833">Ubl conjugation pathway</keyword>
<evidence type="ECO:0000313" key="16">
    <source>
        <dbReference type="EMBL" id="CAL0300416.1"/>
    </source>
</evidence>
<dbReference type="SUPFAM" id="SSF57850">
    <property type="entry name" value="RING/U-box"/>
    <property type="match status" value="3"/>
</dbReference>
<feature type="domain" description="RING-type" evidence="15">
    <location>
        <begin position="90"/>
        <end position="295"/>
    </location>
</feature>
<dbReference type="EMBL" id="CAXHTB010000001">
    <property type="protein sequence ID" value="CAL0300416.1"/>
    <property type="molecule type" value="Genomic_DNA"/>
</dbReference>
<evidence type="ECO:0000256" key="11">
    <source>
        <dbReference type="ARBA" id="ARBA00022786"/>
    </source>
</evidence>
<protein>
    <recommendedName>
        <fullName evidence="6">RBR-type E3 ubiquitin transferase</fullName>
        <ecNumber evidence="6">2.3.2.31</ecNumber>
    </recommendedName>
</protein>
<dbReference type="CDD" id="cd22582">
    <property type="entry name" value="BRcat_RBR_unk"/>
    <property type="match status" value="1"/>
</dbReference>
<keyword evidence="9" id="KW-0677">Repeat</keyword>
<organism evidence="16 17">
    <name type="scientific">Lupinus luteus</name>
    <name type="common">European yellow lupine</name>
    <dbReference type="NCBI Taxonomy" id="3873"/>
    <lineage>
        <taxon>Eukaryota</taxon>
        <taxon>Viridiplantae</taxon>
        <taxon>Streptophyta</taxon>
        <taxon>Embryophyta</taxon>
        <taxon>Tracheophyta</taxon>
        <taxon>Spermatophyta</taxon>
        <taxon>Magnoliopsida</taxon>
        <taxon>eudicotyledons</taxon>
        <taxon>Gunneridae</taxon>
        <taxon>Pentapetalae</taxon>
        <taxon>rosids</taxon>
        <taxon>fabids</taxon>
        <taxon>Fabales</taxon>
        <taxon>Fabaceae</taxon>
        <taxon>Papilionoideae</taxon>
        <taxon>50 kb inversion clade</taxon>
        <taxon>genistoids sensu lato</taxon>
        <taxon>core genistoids</taxon>
        <taxon>Genisteae</taxon>
        <taxon>Lupinus</taxon>
    </lineage>
</organism>
<feature type="domain" description="RING-type" evidence="14">
    <location>
        <begin position="94"/>
        <end position="139"/>
    </location>
</feature>
<dbReference type="GO" id="GO:0008270">
    <property type="term" value="F:zinc ion binding"/>
    <property type="evidence" value="ECO:0007669"/>
    <property type="project" value="UniProtKB-KW"/>
</dbReference>
<evidence type="ECO:0000256" key="7">
    <source>
        <dbReference type="ARBA" id="ARBA00022679"/>
    </source>
</evidence>
<proteinExistence type="inferred from homology"/>
<evidence type="ECO:0000313" key="17">
    <source>
        <dbReference type="Proteomes" id="UP001497480"/>
    </source>
</evidence>
<evidence type="ECO:0000256" key="13">
    <source>
        <dbReference type="PROSITE-ProRule" id="PRU00175"/>
    </source>
</evidence>
<comment type="catalytic activity">
    <reaction evidence="1">
        <text>[E2 ubiquitin-conjugating enzyme]-S-ubiquitinyl-L-cysteine + [acceptor protein]-L-lysine = [E2 ubiquitin-conjugating enzyme]-L-cysteine + [acceptor protein]-N(6)-ubiquitinyl-L-lysine.</text>
        <dbReference type="EC" id="2.3.2.31"/>
    </reaction>
</comment>
<comment type="pathway">
    <text evidence="4">Protein modification; protein ubiquitination.</text>
</comment>
<comment type="cofactor">
    <cofactor evidence="2">
        <name>Zn(2+)</name>
        <dbReference type="ChEBI" id="CHEBI:29105"/>
    </cofactor>
</comment>
<keyword evidence="10 13" id="KW-0863">Zinc-finger</keyword>
<dbReference type="PROSITE" id="PS00518">
    <property type="entry name" value="ZF_RING_1"/>
    <property type="match status" value="1"/>
</dbReference>
<dbReference type="InterPro" id="IPR044066">
    <property type="entry name" value="TRIAD_supradom"/>
</dbReference>
<evidence type="ECO:0000256" key="8">
    <source>
        <dbReference type="ARBA" id="ARBA00022723"/>
    </source>
</evidence>
<dbReference type="Proteomes" id="UP001497480">
    <property type="component" value="Unassembled WGS sequence"/>
</dbReference>
<dbReference type="InterPro" id="IPR013083">
    <property type="entry name" value="Znf_RING/FYVE/PHD"/>
</dbReference>
<evidence type="ECO:0000256" key="3">
    <source>
        <dbReference type="ARBA" id="ARBA00003976"/>
    </source>
</evidence>
<comment type="function">
    <text evidence="3">Might act as an E3 ubiquitin-protein ligase, or as part of E3 complex, which accepts ubiquitin from specific E2 ubiquitin-conjugating enzymes and then transfers it to substrates.</text>
</comment>
<dbReference type="InterPro" id="IPR002867">
    <property type="entry name" value="IBR_dom"/>
</dbReference>
<dbReference type="FunFam" id="3.30.40.10:FF:000230">
    <property type="entry name" value="RBR-type E3 ubiquitin transferase"/>
    <property type="match status" value="1"/>
</dbReference>
<dbReference type="Pfam" id="PF01485">
    <property type="entry name" value="IBR"/>
    <property type="match status" value="1"/>
</dbReference>
<dbReference type="Gene3D" id="1.20.120.1750">
    <property type="match status" value="1"/>
</dbReference>
<evidence type="ECO:0000256" key="6">
    <source>
        <dbReference type="ARBA" id="ARBA00012251"/>
    </source>
</evidence>
<evidence type="ECO:0000256" key="2">
    <source>
        <dbReference type="ARBA" id="ARBA00001947"/>
    </source>
</evidence>
<dbReference type="InterPro" id="IPR001841">
    <property type="entry name" value="Znf_RING"/>
</dbReference>
<keyword evidence="7" id="KW-0808">Transferase</keyword>
<comment type="similarity">
    <text evidence="5">Belongs to the RBR family. Ariadne subfamily.</text>
</comment>
<keyword evidence="8" id="KW-0479">Metal-binding</keyword>
<dbReference type="AlphaFoldDB" id="A0AAV1VU47"/>
<dbReference type="SMART" id="SM00647">
    <property type="entry name" value="IBR"/>
    <property type="match status" value="1"/>
</dbReference>
<dbReference type="EC" id="2.3.2.31" evidence="6"/>
<evidence type="ECO:0000256" key="4">
    <source>
        <dbReference type="ARBA" id="ARBA00004906"/>
    </source>
</evidence>
<dbReference type="GO" id="GO:0016567">
    <property type="term" value="P:protein ubiquitination"/>
    <property type="evidence" value="ECO:0007669"/>
    <property type="project" value="InterPro"/>
</dbReference>
<dbReference type="PANTHER" id="PTHR11685">
    <property type="entry name" value="RBR FAMILY RING FINGER AND IBR DOMAIN-CONTAINING"/>
    <property type="match status" value="1"/>
</dbReference>
<evidence type="ECO:0000256" key="12">
    <source>
        <dbReference type="ARBA" id="ARBA00022833"/>
    </source>
</evidence>
<gene>
    <name evidence="16" type="ORF">LLUT_LOCUS1476</name>
</gene>
<dbReference type="PROSITE" id="PS51873">
    <property type="entry name" value="TRIAD"/>
    <property type="match status" value="1"/>
</dbReference>
<accession>A0AAV1VU47</accession>
<evidence type="ECO:0000256" key="1">
    <source>
        <dbReference type="ARBA" id="ARBA00001798"/>
    </source>
</evidence>
<sequence length="295" mass="32842">MDDDQCHIVSTSDDKNAQKLDDDDLVFVSDGEYAQELQLQEALMASVIPGNTTITGSLSSSSLPSSSKAVGVSLDCKKIEFANEEAGESSQIICEICAETKESELMFRNKLCDHSFCSDCVIKQVATKVQENITVVACPGLDCKGVLDLDVCRPMLPKVLVERWDEAMCEALFVAVSKFYCPFKDCSAMLLVDEEGENIRESECPFCHRLFCAKCNAPWHSGVDCDVFQKLNKDERGREDLLVRELAIENKWSRCPMCKFYVEKIAGCLHITCSFAMLVENNGQLHMGAAKEIRQ</sequence>